<proteinExistence type="predicted"/>
<dbReference type="EMBL" id="BGZK01001203">
    <property type="protein sequence ID" value="GBP74330.1"/>
    <property type="molecule type" value="Genomic_DNA"/>
</dbReference>
<evidence type="ECO:0000313" key="2">
    <source>
        <dbReference type="EMBL" id="GBP74330.1"/>
    </source>
</evidence>
<feature type="region of interest" description="Disordered" evidence="1">
    <location>
        <begin position="31"/>
        <end position="51"/>
    </location>
</feature>
<evidence type="ECO:0000256" key="1">
    <source>
        <dbReference type="SAM" id="MobiDB-lite"/>
    </source>
</evidence>
<keyword evidence="3" id="KW-1185">Reference proteome</keyword>
<reference evidence="2 3" key="1">
    <citation type="journal article" date="2019" name="Commun. Biol.">
        <title>The bagworm genome reveals a unique fibroin gene that provides high tensile strength.</title>
        <authorList>
            <person name="Kono N."/>
            <person name="Nakamura H."/>
            <person name="Ohtoshi R."/>
            <person name="Tomita M."/>
            <person name="Numata K."/>
            <person name="Arakawa K."/>
        </authorList>
    </citation>
    <scope>NUCLEOTIDE SEQUENCE [LARGE SCALE GENOMIC DNA]</scope>
</reference>
<name>A0A4C1YH01_EUMVA</name>
<gene>
    <name evidence="2" type="ORF">EVAR_40160_1</name>
</gene>
<organism evidence="2 3">
    <name type="scientific">Eumeta variegata</name>
    <name type="common">Bagworm moth</name>
    <name type="synonym">Eumeta japonica</name>
    <dbReference type="NCBI Taxonomy" id="151549"/>
    <lineage>
        <taxon>Eukaryota</taxon>
        <taxon>Metazoa</taxon>
        <taxon>Ecdysozoa</taxon>
        <taxon>Arthropoda</taxon>
        <taxon>Hexapoda</taxon>
        <taxon>Insecta</taxon>
        <taxon>Pterygota</taxon>
        <taxon>Neoptera</taxon>
        <taxon>Endopterygota</taxon>
        <taxon>Lepidoptera</taxon>
        <taxon>Glossata</taxon>
        <taxon>Ditrysia</taxon>
        <taxon>Tineoidea</taxon>
        <taxon>Psychidae</taxon>
        <taxon>Oiketicinae</taxon>
        <taxon>Eumeta</taxon>
    </lineage>
</organism>
<accession>A0A4C1YH01</accession>
<protein>
    <submittedName>
        <fullName evidence="2">Uncharacterized protein</fullName>
    </submittedName>
</protein>
<comment type="caution">
    <text evidence="2">The sequence shown here is derived from an EMBL/GenBank/DDBJ whole genome shotgun (WGS) entry which is preliminary data.</text>
</comment>
<feature type="compositionally biased region" description="Polar residues" evidence="1">
    <location>
        <begin position="31"/>
        <end position="46"/>
    </location>
</feature>
<evidence type="ECO:0000313" key="3">
    <source>
        <dbReference type="Proteomes" id="UP000299102"/>
    </source>
</evidence>
<dbReference type="Proteomes" id="UP000299102">
    <property type="component" value="Unassembled WGS sequence"/>
</dbReference>
<dbReference type="AlphaFoldDB" id="A0A4C1YH01"/>
<sequence length="97" mass="11287">MSRAYVALSHSFFPSTVSLLLGRRRGNRWTPNFGTQISEDPSSSPKSARPCRSRMKSLFLQYFTLARRGSEAGDDRRHQFCDNVQDRWLNMRFEAQI</sequence>